<dbReference type="PANTHER" id="PTHR46380:SF2">
    <property type="entry name" value="CYCLIN-D-BINDING MYB-LIKE TRANSCRIPTION FACTOR 1"/>
    <property type="match status" value="1"/>
</dbReference>
<dbReference type="InterPro" id="IPR051651">
    <property type="entry name" value="DMTF1_DNA-bind_reg"/>
</dbReference>
<dbReference type="SUPFAM" id="SSF46689">
    <property type="entry name" value="Homeodomain-like"/>
    <property type="match status" value="1"/>
</dbReference>
<feature type="domain" description="HTH myb-type" evidence="6">
    <location>
        <begin position="197"/>
        <end position="250"/>
    </location>
</feature>
<dbReference type="AlphaFoldDB" id="A0AAV8UZZ8"/>
<comment type="caution">
    <text evidence="7">The sequence shown here is derived from an EMBL/GenBank/DDBJ whole genome shotgun (WGS) entry which is preliminary data.</text>
</comment>
<name>A0AAV8UZZ8_9RHOD</name>
<gene>
    <name evidence="7" type="ORF">NDN08_007870</name>
</gene>
<evidence type="ECO:0000256" key="1">
    <source>
        <dbReference type="ARBA" id="ARBA00004123"/>
    </source>
</evidence>
<feature type="region of interest" description="Disordered" evidence="4">
    <location>
        <begin position="1"/>
        <end position="131"/>
    </location>
</feature>
<reference evidence="7 8" key="1">
    <citation type="journal article" date="2023" name="Nat. Commun.">
        <title>Origin of minicircular mitochondrial genomes in red algae.</title>
        <authorList>
            <person name="Lee Y."/>
            <person name="Cho C.H."/>
            <person name="Lee Y.M."/>
            <person name="Park S.I."/>
            <person name="Yang J.H."/>
            <person name="West J.A."/>
            <person name="Bhattacharya D."/>
            <person name="Yoon H.S."/>
        </authorList>
    </citation>
    <scope>NUCLEOTIDE SEQUENCE [LARGE SCALE GENOMIC DNA]</scope>
    <source>
        <strain evidence="7 8">CCMP1338</strain>
        <tissue evidence="7">Whole cell</tissue>
    </source>
</reference>
<feature type="compositionally biased region" description="Basic residues" evidence="4">
    <location>
        <begin position="45"/>
        <end position="54"/>
    </location>
</feature>
<dbReference type="InterPro" id="IPR009057">
    <property type="entry name" value="Homeodomain-like_sf"/>
</dbReference>
<evidence type="ECO:0000256" key="2">
    <source>
        <dbReference type="ARBA" id="ARBA00023125"/>
    </source>
</evidence>
<evidence type="ECO:0000256" key="4">
    <source>
        <dbReference type="SAM" id="MobiDB-lite"/>
    </source>
</evidence>
<evidence type="ECO:0000259" key="6">
    <source>
        <dbReference type="PROSITE" id="PS51294"/>
    </source>
</evidence>
<dbReference type="PANTHER" id="PTHR46380">
    <property type="entry name" value="CYCLIN-D-BINDING MYB-LIKE TRANSCRIPTION FACTOR 1"/>
    <property type="match status" value="1"/>
</dbReference>
<dbReference type="Pfam" id="PF13921">
    <property type="entry name" value="Myb_DNA-bind_6"/>
    <property type="match status" value="1"/>
</dbReference>
<keyword evidence="3" id="KW-0539">Nucleus</keyword>
<feature type="domain" description="Myb-like" evidence="5">
    <location>
        <begin position="197"/>
        <end position="246"/>
    </location>
</feature>
<dbReference type="PROSITE" id="PS50090">
    <property type="entry name" value="MYB_LIKE"/>
    <property type="match status" value="1"/>
</dbReference>
<proteinExistence type="predicted"/>
<dbReference type="InterPro" id="IPR017930">
    <property type="entry name" value="Myb_dom"/>
</dbReference>
<keyword evidence="2" id="KW-0238">DNA-binding</keyword>
<dbReference type="GO" id="GO:0005634">
    <property type="term" value="C:nucleus"/>
    <property type="evidence" value="ECO:0007669"/>
    <property type="project" value="UniProtKB-SubCell"/>
</dbReference>
<evidence type="ECO:0000256" key="3">
    <source>
        <dbReference type="ARBA" id="ARBA00023242"/>
    </source>
</evidence>
<dbReference type="SMART" id="SM00717">
    <property type="entry name" value="SANT"/>
    <property type="match status" value="3"/>
</dbReference>
<protein>
    <recommendedName>
        <fullName evidence="9">Myb-like domain-containing protein</fullName>
    </recommendedName>
</protein>
<dbReference type="GO" id="GO:0000976">
    <property type="term" value="F:transcription cis-regulatory region binding"/>
    <property type="evidence" value="ECO:0007669"/>
    <property type="project" value="TreeGrafter"/>
</dbReference>
<dbReference type="PROSITE" id="PS51294">
    <property type="entry name" value="HTH_MYB"/>
    <property type="match status" value="1"/>
</dbReference>
<accession>A0AAV8UZZ8</accession>
<dbReference type="Proteomes" id="UP001157974">
    <property type="component" value="Unassembled WGS sequence"/>
</dbReference>
<comment type="subcellular location">
    <subcellularLocation>
        <location evidence="1">Nucleus</location>
    </subcellularLocation>
</comment>
<evidence type="ECO:0000313" key="8">
    <source>
        <dbReference type="Proteomes" id="UP001157974"/>
    </source>
</evidence>
<dbReference type="GO" id="GO:0003700">
    <property type="term" value="F:DNA-binding transcription factor activity"/>
    <property type="evidence" value="ECO:0007669"/>
    <property type="project" value="TreeGrafter"/>
</dbReference>
<keyword evidence="8" id="KW-1185">Reference proteome</keyword>
<evidence type="ECO:0008006" key="9">
    <source>
        <dbReference type="Google" id="ProtNLM"/>
    </source>
</evidence>
<organism evidence="7 8">
    <name type="scientific">Rhodosorus marinus</name>
    <dbReference type="NCBI Taxonomy" id="101924"/>
    <lineage>
        <taxon>Eukaryota</taxon>
        <taxon>Rhodophyta</taxon>
        <taxon>Stylonematophyceae</taxon>
        <taxon>Stylonematales</taxon>
        <taxon>Stylonemataceae</taxon>
        <taxon>Rhodosorus</taxon>
    </lineage>
</organism>
<dbReference type="EMBL" id="JAMWBK010000002">
    <property type="protein sequence ID" value="KAJ8907765.1"/>
    <property type="molecule type" value="Genomic_DNA"/>
</dbReference>
<dbReference type="Gene3D" id="1.10.10.60">
    <property type="entry name" value="Homeodomain-like"/>
    <property type="match status" value="1"/>
</dbReference>
<dbReference type="CDD" id="cd00167">
    <property type="entry name" value="SANT"/>
    <property type="match status" value="1"/>
</dbReference>
<dbReference type="InterPro" id="IPR001005">
    <property type="entry name" value="SANT/Myb"/>
</dbReference>
<sequence>MEKKTEGTRKSRKPKKFRGESESDGVVQGDDVDGNELVHDEKARSGKKVMRKGGRSTSKSSAEESKTKIVENGVGHRKRQSEEAAEGAQDVGPKQVEKKIKKPRAQSTSDRGLPAWRNHNDEEFQNGPFTERERELVLEGIGNVLEGEGIECNAENIRKHVNQGSKDSIKDFWPRVTLHVPGRSTLAIYRHAKRRWAPITNKGEWSEREVDQLRDLVQKRGHKWTQIGEELGRLPGACKDKWRDDVQFGGNRKTGRTSSEEHEKLTELIVKAVGDNPTTSSIENMPWTAISREMGTRSYSQCLNAGRAIFKSLVRRQDTNDPVPVPSKEQVVD</sequence>
<evidence type="ECO:0000259" key="5">
    <source>
        <dbReference type="PROSITE" id="PS50090"/>
    </source>
</evidence>
<evidence type="ECO:0000313" key="7">
    <source>
        <dbReference type="EMBL" id="KAJ8907765.1"/>
    </source>
</evidence>